<dbReference type="GO" id="GO:0030686">
    <property type="term" value="C:90S preribosome"/>
    <property type="evidence" value="ECO:0007669"/>
    <property type="project" value="InterPro"/>
</dbReference>
<dbReference type="PANTHER" id="PTHR44163">
    <property type="entry name" value="U3 SMALL NUCLEOLAR RNA-ASSOCIATED PROTEIN 4 HOMOLOG"/>
    <property type="match status" value="1"/>
</dbReference>
<evidence type="ECO:0000313" key="1">
    <source>
        <dbReference type="EMBL" id="KAK5981365.1"/>
    </source>
</evidence>
<dbReference type="GO" id="GO:0032040">
    <property type="term" value="C:small-subunit processome"/>
    <property type="evidence" value="ECO:0007669"/>
    <property type="project" value="TreeGrafter"/>
</dbReference>
<accession>A0AAN8FTA4</accession>
<organism evidence="1 2">
    <name type="scientific">Trichostrongylus colubriformis</name>
    <name type="common">Black scour worm</name>
    <dbReference type="NCBI Taxonomy" id="6319"/>
    <lineage>
        <taxon>Eukaryota</taxon>
        <taxon>Metazoa</taxon>
        <taxon>Ecdysozoa</taxon>
        <taxon>Nematoda</taxon>
        <taxon>Chromadorea</taxon>
        <taxon>Rhabditida</taxon>
        <taxon>Rhabditina</taxon>
        <taxon>Rhabditomorpha</taxon>
        <taxon>Strongyloidea</taxon>
        <taxon>Trichostrongylidae</taxon>
        <taxon>Trichostrongylus</taxon>
    </lineage>
</organism>
<dbReference type="InterPro" id="IPR036322">
    <property type="entry name" value="WD40_repeat_dom_sf"/>
</dbReference>
<sequence>MDSVYVVKNNSVAHKLVVPRKEKRLPTIVWSCCFFNDTILASGDSRGVVSFWNFQNGALLSSLETHQSEILCLVLCENRIHAAGVDPRIISIKHIAGNDFRVVQQRNGPIRDVRAMACFDDKVYAAGEDHAIFVAKSGCQVLANQWNVWDTSLYMVKLLGMGCDGIIEGLQKILWLGGSLAMCRGQNFVDIWTNGAGEQTTSSGEVIVKRQPVYLARVYSPEKKPLVACELSADGRFIAISSTESTTVYQLSMKNEQKTSLRSKCVTRPGSALKIVGNCLYMTTGDFELWRVSIKDGESVRVLEQDGCGGVSLLAVSPCGGFAAVLTTRLQVFVIDIKTKESRLLRVSLPIDLTFTDGDSLFVLCATAGFNEPSANTKVLFEFPKSGGADRRSASMVDLFGATGYRAVAISAGPDDQLTRSSVYGPVGAPAASTGKLTAAIPKALHFRSQKRVCSCRLQAAEPSTAPFKLKKFGQQ</sequence>
<dbReference type="GO" id="GO:0003723">
    <property type="term" value="F:RNA binding"/>
    <property type="evidence" value="ECO:0007669"/>
    <property type="project" value="TreeGrafter"/>
</dbReference>
<dbReference type="InterPro" id="IPR046351">
    <property type="entry name" value="UTP4"/>
</dbReference>
<dbReference type="EMBL" id="WIXE01006364">
    <property type="protein sequence ID" value="KAK5981365.1"/>
    <property type="molecule type" value="Genomic_DNA"/>
</dbReference>
<protein>
    <submittedName>
        <fullName evidence="1">Uncharacterized protein</fullName>
    </submittedName>
</protein>
<dbReference type="GO" id="GO:0000462">
    <property type="term" value="P:maturation of SSU-rRNA from tricistronic rRNA transcript (SSU-rRNA, 5.8S rRNA, LSU-rRNA)"/>
    <property type="evidence" value="ECO:0007669"/>
    <property type="project" value="InterPro"/>
</dbReference>
<comment type="caution">
    <text evidence="1">The sequence shown here is derived from an EMBL/GenBank/DDBJ whole genome shotgun (WGS) entry which is preliminary data.</text>
</comment>
<keyword evidence="2" id="KW-1185">Reference proteome</keyword>
<dbReference type="SUPFAM" id="SSF50978">
    <property type="entry name" value="WD40 repeat-like"/>
    <property type="match status" value="1"/>
</dbReference>
<dbReference type="GO" id="GO:0034455">
    <property type="term" value="C:t-UTP complex"/>
    <property type="evidence" value="ECO:0007669"/>
    <property type="project" value="TreeGrafter"/>
</dbReference>
<dbReference type="Proteomes" id="UP001331761">
    <property type="component" value="Unassembled WGS sequence"/>
</dbReference>
<name>A0AAN8FTA4_TRICO</name>
<dbReference type="InterPro" id="IPR015943">
    <property type="entry name" value="WD40/YVTN_repeat-like_dom_sf"/>
</dbReference>
<reference evidence="1 2" key="1">
    <citation type="submission" date="2019-10" db="EMBL/GenBank/DDBJ databases">
        <title>Assembly and Annotation for the nematode Trichostrongylus colubriformis.</title>
        <authorList>
            <person name="Martin J."/>
        </authorList>
    </citation>
    <scope>NUCLEOTIDE SEQUENCE [LARGE SCALE GENOMIC DNA]</scope>
    <source>
        <strain evidence="1">G859</strain>
        <tissue evidence="1">Whole worm</tissue>
    </source>
</reference>
<dbReference type="PANTHER" id="PTHR44163:SF1">
    <property type="entry name" value="U3 SMALL NUCLEOLAR RNA-ASSOCIATED PROTEIN 4 HOMOLOG"/>
    <property type="match status" value="1"/>
</dbReference>
<dbReference type="Gene3D" id="2.130.10.10">
    <property type="entry name" value="YVTN repeat-like/Quinoprotein amine dehydrogenase"/>
    <property type="match status" value="2"/>
</dbReference>
<proteinExistence type="predicted"/>
<gene>
    <name evidence="1" type="ORF">GCK32_005273</name>
</gene>
<dbReference type="AlphaFoldDB" id="A0AAN8FTA4"/>
<evidence type="ECO:0000313" key="2">
    <source>
        <dbReference type="Proteomes" id="UP001331761"/>
    </source>
</evidence>